<dbReference type="Pfam" id="PF12821">
    <property type="entry name" value="ThrE_2"/>
    <property type="match status" value="1"/>
</dbReference>
<dbReference type="PANTHER" id="PTHR31082">
    <property type="entry name" value="PHEROMONE-REGULATED MEMBRANE PROTEIN 10"/>
    <property type="match status" value="1"/>
</dbReference>
<dbReference type="Pfam" id="PF06738">
    <property type="entry name" value="ThrE"/>
    <property type="match status" value="1"/>
</dbReference>
<evidence type="ECO:0000256" key="1">
    <source>
        <dbReference type="ARBA" id="ARBA00004141"/>
    </source>
</evidence>
<feature type="domain" description="Threonine/serine exporter-like N-terminal" evidence="7">
    <location>
        <begin position="19"/>
        <end position="260"/>
    </location>
</feature>
<name>A0A317CGA3_9GAMM</name>
<feature type="domain" description="Threonine/Serine exporter ThrE" evidence="8">
    <location>
        <begin position="292"/>
        <end position="409"/>
    </location>
</feature>
<evidence type="ECO:0000256" key="5">
    <source>
        <dbReference type="ARBA" id="ARBA00034125"/>
    </source>
</evidence>
<keyword evidence="2 6" id="KW-0812">Transmembrane</keyword>
<organism evidence="9 10">
    <name type="scientific">Leucothrix arctica</name>
    <dbReference type="NCBI Taxonomy" id="1481894"/>
    <lineage>
        <taxon>Bacteria</taxon>
        <taxon>Pseudomonadati</taxon>
        <taxon>Pseudomonadota</taxon>
        <taxon>Gammaproteobacteria</taxon>
        <taxon>Thiotrichales</taxon>
        <taxon>Thiotrichaceae</taxon>
        <taxon>Leucothrix</taxon>
    </lineage>
</organism>
<dbReference type="InterPro" id="IPR024528">
    <property type="entry name" value="ThrE_2"/>
</dbReference>
<protein>
    <recommendedName>
        <fullName evidence="11">Threonine/serine exporter family protein</fullName>
    </recommendedName>
</protein>
<evidence type="ECO:0008006" key="11">
    <source>
        <dbReference type="Google" id="ProtNLM"/>
    </source>
</evidence>
<evidence type="ECO:0000259" key="7">
    <source>
        <dbReference type="Pfam" id="PF06738"/>
    </source>
</evidence>
<dbReference type="RefSeq" id="WP_109822588.1">
    <property type="nucleotide sequence ID" value="NZ_QGKL01000019.1"/>
</dbReference>
<feature type="transmembrane region" description="Helical" evidence="6">
    <location>
        <begin position="206"/>
        <end position="225"/>
    </location>
</feature>
<comment type="caution">
    <text evidence="9">The sequence shown here is derived from an EMBL/GenBank/DDBJ whole genome shotgun (WGS) entry which is preliminary data.</text>
</comment>
<comment type="subcellular location">
    <subcellularLocation>
        <location evidence="1">Membrane</location>
        <topology evidence="1">Multi-pass membrane protein</topology>
    </subcellularLocation>
</comment>
<evidence type="ECO:0000259" key="8">
    <source>
        <dbReference type="Pfam" id="PF12821"/>
    </source>
</evidence>
<keyword evidence="4 6" id="KW-0472">Membrane</keyword>
<evidence type="ECO:0000313" key="9">
    <source>
        <dbReference type="EMBL" id="PWQ97546.1"/>
    </source>
</evidence>
<keyword evidence="3 6" id="KW-1133">Transmembrane helix</keyword>
<feature type="transmembrane region" description="Helical" evidence="6">
    <location>
        <begin position="246"/>
        <end position="267"/>
    </location>
</feature>
<keyword evidence="10" id="KW-1185">Reference proteome</keyword>
<feature type="transmembrane region" description="Helical" evidence="6">
    <location>
        <begin position="303"/>
        <end position="324"/>
    </location>
</feature>
<dbReference type="InterPro" id="IPR010619">
    <property type="entry name" value="ThrE-like_N"/>
</dbReference>
<sequence length="420" mass="45852">MEHQRKPLTNPDDIVRTQRFLIRLGKTMHSYGTHSHHLEQLLNETTYLLGLNGSFLISPTAMSFIFWLDNEEHHQTTYTARVQPGGVDLNRLALTHDLAEQVLDGEIDLEEGVKQLESIQRVPNVYSPWLQFLAWGFTSAGFAAICGTGYLDIIASLFFGWIVYFLVILASKNKRVEEMLEPMSALLLGFLASALAGYGFEVNIGVIVLSGIIAFIPGLSLTLGLRELAARDLVSGTARIMDAVMMLFKLYFGAAFGLALGTLFWVIEPHAAESYLPTWMIHLSVLPLSATLLVIFNVRLSDAFWSLLCGVIAYMGLLLGNHLFGIELGGLVGALIVGLYANVYGRIKHTPSHIVLLPGIVILVPGSKAFIGLNSMVSGQDIVANAASGSQVLLIFMALIAGLMFANVILPPRQRILTSG</sequence>
<dbReference type="AlphaFoldDB" id="A0A317CGA3"/>
<dbReference type="InterPro" id="IPR051361">
    <property type="entry name" value="ThrE/Ser_Exporter"/>
</dbReference>
<evidence type="ECO:0000313" key="10">
    <source>
        <dbReference type="Proteomes" id="UP000245506"/>
    </source>
</evidence>
<dbReference type="GO" id="GO:0022857">
    <property type="term" value="F:transmembrane transporter activity"/>
    <property type="evidence" value="ECO:0007669"/>
    <property type="project" value="InterPro"/>
</dbReference>
<feature type="transmembrane region" description="Helical" evidence="6">
    <location>
        <begin position="354"/>
        <end position="371"/>
    </location>
</feature>
<reference evidence="9 10" key="1">
    <citation type="submission" date="2018-05" db="EMBL/GenBank/DDBJ databases">
        <title>Leucothrix arctica sp. nov., isolated from Arctic seawater.</title>
        <authorList>
            <person name="Choi A."/>
            <person name="Baek K."/>
        </authorList>
    </citation>
    <scope>NUCLEOTIDE SEQUENCE [LARGE SCALE GENOMIC DNA]</scope>
    <source>
        <strain evidence="9 10">IMCC9719</strain>
    </source>
</reference>
<accession>A0A317CGA3</accession>
<feature type="transmembrane region" description="Helical" evidence="6">
    <location>
        <begin position="183"/>
        <end position="200"/>
    </location>
</feature>
<feature type="transmembrane region" description="Helical" evidence="6">
    <location>
        <begin position="47"/>
        <end position="68"/>
    </location>
</feature>
<evidence type="ECO:0000256" key="2">
    <source>
        <dbReference type="ARBA" id="ARBA00022692"/>
    </source>
</evidence>
<gene>
    <name evidence="9" type="ORF">DKT75_06400</name>
</gene>
<dbReference type="OrthoDB" id="1490274at2"/>
<dbReference type="Proteomes" id="UP000245506">
    <property type="component" value="Unassembled WGS sequence"/>
</dbReference>
<feature type="transmembrane region" description="Helical" evidence="6">
    <location>
        <begin position="153"/>
        <end position="171"/>
    </location>
</feature>
<dbReference type="GO" id="GO:0016020">
    <property type="term" value="C:membrane"/>
    <property type="evidence" value="ECO:0007669"/>
    <property type="project" value="UniProtKB-SubCell"/>
</dbReference>
<evidence type="ECO:0000256" key="3">
    <source>
        <dbReference type="ARBA" id="ARBA00022989"/>
    </source>
</evidence>
<feature type="transmembrane region" description="Helical" evidence="6">
    <location>
        <begin position="330"/>
        <end position="347"/>
    </location>
</feature>
<feature type="transmembrane region" description="Helical" evidence="6">
    <location>
        <begin position="279"/>
        <end position="296"/>
    </location>
</feature>
<comment type="similarity">
    <text evidence="5">Belongs to the ThrE exporter (TC 2.A.79) family.</text>
</comment>
<dbReference type="EMBL" id="QGKL01000019">
    <property type="protein sequence ID" value="PWQ97546.1"/>
    <property type="molecule type" value="Genomic_DNA"/>
</dbReference>
<feature type="transmembrane region" description="Helical" evidence="6">
    <location>
        <begin position="391"/>
        <end position="410"/>
    </location>
</feature>
<evidence type="ECO:0000256" key="4">
    <source>
        <dbReference type="ARBA" id="ARBA00023136"/>
    </source>
</evidence>
<evidence type="ECO:0000256" key="6">
    <source>
        <dbReference type="SAM" id="Phobius"/>
    </source>
</evidence>
<proteinExistence type="inferred from homology"/>
<dbReference type="PANTHER" id="PTHR31082:SF4">
    <property type="entry name" value="PHEROMONE-REGULATED MEMBRANE PROTEIN 10"/>
    <property type="match status" value="1"/>
</dbReference>